<evidence type="ECO:0000256" key="4">
    <source>
        <dbReference type="ARBA" id="ARBA00047380"/>
    </source>
</evidence>
<protein>
    <recommendedName>
        <fullName evidence="6">Aspartyl/glutamyl-tRNA(Asn/Gln) amidotransferase subunit C</fullName>
        <shortName evidence="6">Asp/Glu-ADT subunit C</shortName>
        <ecNumber evidence="6">6.3.5.-</ecNumber>
    </recommendedName>
</protein>
<dbReference type="GO" id="GO:0070681">
    <property type="term" value="P:glutaminyl-tRNAGln biosynthesis via transamidation"/>
    <property type="evidence" value="ECO:0007669"/>
    <property type="project" value="TreeGrafter"/>
</dbReference>
<dbReference type="Proteomes" id="UP000501451">
    <property type="component" value="Chromosome"/>
</dbReference>
<dbReference type="PANTHER" id="PTHR15004">
    <property type="entry name" value="GLUTAMYL-TRNA(GLN) AMIDOTRANSFERASE SUBUNIT C, MITOCHONDRIAL"/>
    <property type="match status" value="1"/>
</dbReference>
<dbReference type="InterPro" id="IPR003837">
    <property type="entry name" value="GatC"/>
</dbReference>
<reference evidence="7 8" key="1">
    <citation type="journal article" date="2017" name="Int. J. Syst. Evol. Microbiol.">
        <title>Jeotgalibaca porci sp. nov. and Jeotgalibaca arthritidis sp. nov., isolated from pigs, and emended description of the genus Jeotgalibaca.</title>
        <authorList>
            <person name="Zamora L."/>
            <person name="Perez-Sancho M."/>
            <person name="Dominguez L."/>
            <person name="Fernandez-Garayzabal J.F."/>
            <person name="Vela A.I."/>
        </authorList>
    </citation>
    <scope>NUCLEOTIDE SEQUENCE [LARGE SCALE GENOMIC DNA]</scope>
    <source>
        <strain evidence="7 8">CECT 9157</strain>
    </source>
</reference>
<evidence type="ECO:0000256" key="2">
    <source>
        <dbReference type="ARBA" id="ARBA00011123"/>
    </source>
</evidence>
<dbReference type="Pfam" id="PF02686">
    <property type="entry name" value="GatC"/>
    <property type="match status" value="1"/>
</dbReference>
<gene>
    <name evidence="6 7" type="primary">gatC</name>
    <name evidence="7" type="ORF">G7057_07330</name>
</gene>
<comment type="function">
    <text evidence="3 6">Allows the formation of correctly charged Asn-tRNA(Asn) or Gln-tRNA(Gln) through the transamidation of misacylated Asp-tRNA(Asn) or Glu-tRNA(Gln) in organisms which lack either or both of asparaginyl-tRNA or glutaminyl-tRNA synthetases. The reaction takes place in the presence of glutamine and ATP through an activated phospho-Asp-tRNA(Asn) or phospho-Glu-tRNA(Gln).</text>
</comment>
<name>A0A6G7KAM6_9LACT</name>
<keyword evidence="6" id="KW-0436">Ligase</keyword>
<organism evidence="7 8">
    <name type="scientific">Jeotgalibaca arthritidis</name>
    <dbReference type="NCBI Taxonomy" id="1868794"/>
    <lineage>
        <taxon>Bacteria</taxon>
        <taxon>Bacillati</taxon>
        <taxon>Bacillota</taxon>
        <taxon>Bacilli</taxon>
        <taxon>Lactobacillales</taxon>
        <taxon>Carnobacteriaceae</taxon>
        <taxon>Jeotgalibaca</taxon>
    </lineage>
</organism>
<accession>A0A6G7KAM6</accession>
<dbReference type="GO" id="GO:0016740">
    <property type="term" value="F:transferase activity"/>
    <property type="evidence" value="ECO:0007669"/>
    <property type="project" value="UniProtKB-KW"/>
</dbReference>
<dbReference type="NCBIfam" id="TIGR00135">
    <property type="entry name" value="gatC"/>
    <property type="match status" value="1"/>
</dbReference>
<dbReference type="GO" id="GO:0005524">
    <property type="term" value="F:ATP binding"/>
    <property type="evidence" value="ECO:0007669"/>
    <property type="project" value="UniProtKB-KW"/>
</dbReference>
<evidence type="ECO:0000256" key="3">
    <source>
        <dbReference type="ARBA" id="ARBA00024799"/>
    </source>
</evidence>
<dbReference type="KEGG" id="jar:G7057_07330"/>
<dbReference type="SUPFAM" id="SSF141000">
    <property type="entry name" value="Glu-tRNAGln amidotransferase C subunit"/>
    <property type="match status" value="1"/>
</dbReference>
<dbReference type="EMBL" id="CP049740">
    <property type="protein sequence ID" value="QII82261.1"/>
    <property type="molecule type" value="Genomic_DNA"/>
</dbReference>
<evidence type="ECO:0000256" key="6">
    <source>
        <dbReference type="HAMAP-Rule" id="MF_00122"/>
    </source>
</evidence>
<proteinExistence type="inferred from homology"/>
<comment type="catalytic activity">
    <reaction evidence="5 6">
        <text>L-glutamyl-tRNA(Gln) + L-glutamine + ATP + H2O = L-glutaminyl-tRNA(Gln) + L-glutamate + ADP + phosphate + H(+)</text>
        <dbReference type="Rhea" id="RHEA:17521"/>
        <dbReference type="Rhea" id="RHEA-COMP:9681"/>
        <dbReference type="Rhea" id="RHEA-COMP:9684"/>
        <dbReference type="ChEBI" id="CHEBI:15377"/>
        <dbReference type="ChEBI" id="CHEBI:15378"/>
        <dbReference type="ChEBI" id="CHEBI:29985"/>
        <dbReference type="ChEBI" id="CHEBI:30616"/>
        <dbReference type="ChEBI" id="CHEBI:43474"/>
        <dbReference type="ChEBI" id="CHEBI:58359"/>
        <dbReference type="ChEBI" id="CHEBI:78520"/>
        <dbReference type="ChEBI" id="CHEBI:78521"/>
        <dbReference type="ChEBI" id="CHEBI:456216"/>
    </reaction>
</comment>
<dbReference type="GO" id="GO:0006450">
    <property type="term" value="P:regulation of translational fidelity"/>
    <property type="evidence" value="ECO:0007669"/>
    <property type="project" value="InterPro"/>
</dbReference>
<dbReference type="AlphaFoldDB" id="A0A6G7KAM6"/>
<comment type="subunit">
    <text evidence="2 6">Heterotrimer of A, B and C subunits.</text>
</comment>
<keyword evidence="6" id="KW-0067">ATP-binding</keyword>
<dbReference type="RefSeq" id="WP_076767287.1">
    <property type="nucleotide sequence ID" value="NZ_CP049740.1"/>
</dbReference>
<evidence type="ECO:0000313" key="7">
    <source>
        <dbReference type="EMBL" id="QII82261.1"/>
    </source>
</evidence>
<keyword evidence="6" id="KW-0648">Protein biosynthesis</keyword>
<dbReference type="HAMAP" id="MF_00122">
    <property type="entry name" value="GatC"/>
    <property type="match status" value="1"/>
</dbReference>
<evidence type="ECO:0000256" key="1">
    <source>
        <dbReference type="ARBA" id="ARBA00010757"/>
    </source>
</evidence>
<dbReference type="EC" id="6.3.5.-" evidence="6"/>
<evidence type="ECO:0000313" key="8">
    <source>
        <dbReference type="Proteomes" id="UP000501451"/>
    </source>
</evidence>
<keyword evidence="6" id="KW-0547">Nucleotide-binding</keyword>
<evidence type="ECO:0000256" key="5">
    <source>
        <dbReference type="ARBA" id="ARBA00047913"/>
    </source>
</evidence>
<comment type="similarity">
    <text evidence="1 6">Belongs to the GatC family.</text>
</comment>
<sequence length="101" mass="11322">MAITEEEVRHVAKLSKLEFRSDEIEAFTKGLSDIIDMVEQLDEVDTTDIPVTTHGFELKNVLRKDIAEKGTDRDLLFKNVKTAEDGMIQVPAMIDGEEEGA</sequence>
<dbReference type="GO" id="GO:0006412">
    <property type="term" value="P:translation"/>
    <property type="evidence" value="ECO:0007669"/>
    <property type="project" value="UniProtKB-UniRule"/>
</dbReference>
<dbReference type="Gene3D" id="1.10.20.60">
    <property type="entry name" value="Glu-tRNAGln amidotransferase C subunit, N-terminal domain"/>
    <property type="match status" value="1"/>
</dbReference>
<dbReference type="InterPro" id="IPR036113">
    <property type="entry name" value="Asp/Glu-ADT_sf_sub_c"/>
</dbReference>
<keyword evidence="8" id="KW-1185">Reference proteome</keyword>
<comment type="catalytic activity">
    <reaction evidence="4 6">
        <text>L-aspartyl-tRNA(Asn) + L-glutamine + ATP + H2O = L-asparaginyl-tRNA(Asn) + L-glutamate + ADP + phosphate + 2 H(+)</text>
        <dbReference type="Rhea" id="RHEA:14513"/>
        <dbReference type="Rhea" id="RHEA-COMP:9674"/>
        <dbReference type="Rhea" id="RHEA-COMP:9677"/>
        <dbReference type="ChEBI" id="CHEBI:15377"/>
        <dbReference type="ChEBI" id="CHEBI:15378"/>
        <dbReference type="ChEBI" id="CHEBI:29985"/>
        <dbReference type="ChEBI" id="CHEBI:30616"/>
        <dbReference type="ChEBI" id="CHEBI:43474"/>
        <dbReference type="ChEBI" id="CHEBI:58359"/>
        <dbReference type="ChEBI" id="CHEBI:78515"/>
        <dbReference type="ChEBI" id="CHEBI:78516"/>
        <dbReference type="ChEBI" id="CHEBI:456216"/>
    </reaction>
</comment>
<keyword evidence="7" id="KW-0808">Transferase</keyword>
<dbReference type="PANTHER" id="PTHR15004:SF0">
    <property type="entry name" value="GLUTAMYL-TRNA(GLN) AMIDOTRANSFERASE SUBUNIT C, MITOCHONDRIAL"/>
    <property type="match status" value="1"/>
</dbReference>
<dbReference type="GO" id="GO:0050567">
    <property type="term" value="F:glutaminyl-tRNA synthase (glutamine-hydrolyzing) activity"/>
    <property type="evidence" value="ECO:0007669"/>
    <property type="project" value="UniProtKB-UniRule"/>
</dbReference>